<keyword evidence="1" id="KW-0808">Transferase</keyword>
<evidence type="ECO:0000313" key="2">
    <source>
        <dbReference type="Proteomes" id="UP000233556"/>
    </source>
</evidence>
<sequence>MALVLGHKCILSTFADDTKPGGVAGTADGYAAIQRDLDRLEKWPARNLAKFSKGKYKLVHLRRENPRQQDRLMVNLLKSSFAEKALGVRVPSKVPMSQKCALVTKSADSLLGCIRQGIAIRTREVTLPLHAVLARHIWSAVPRPAMLTQWTQRLCLHD</sequence>
<dbReference type="OrthoDB" id="3230070at2759"/>
<keyword evidence="2" id="KW-1185">Reference proteome</keyword>
<keyword evidence="1" id="KW-0548">Nucleotidyltransferase</keyword>
<gene>
    <name evidence="1" type="ORF">llap_14816</name>
</gene>
<dbReference type="EMBL" id="KZ508712">
    <property type="protein sequence ID" value="PKU34882.1"/>
    <property type="molecule type" value="Genomic_DNA"/>
</dbReference>
<proteinExistence type="predicted"/>
<name>A0A2I0TM78_LIMLA</name>
<reference evidence="2" key="2">
    <citation type="submission" date="2017-12" db="EMBL/GenBank/DDBJ databases">
        <title>Genome sequence of the Bar-tailed Godwit (Limosa lapponica baueri).</title>
        <authorList>
            <person name="Lima N.C.B."/>
            <person name="Parody-Merino A.M."/>
            <person name="Battley P.F."/>
            <person name="Fidler A.E."/>
            <person name="Prosdocimi F."/>
        </authorList>
    </citation>
    <scope>NUCLEOTIDE SEQUENCE [LARGE SCALE GENOMIC DNA]</scope>
</reference>
<dbReference type="GO" id="GO:0003964">
    <property type="term" value="F:RNA-directed DNA polymerase activity"/>
    <property type="evidence" value="ECO:0007669"/>
    <property type="project" value="UniProtKB-KW"/>
</dbReference>
<keyword evidence="1" id="KW-0695">RNA-directed DNA polymerase</keyword>
<accession>A0A2I0TM78</accession>
<dbReference type="PANTHER" id="PTHR33332">
    <property type="entry name" value="REVERSE TRANSCRIPTASE DOMAIN-CONTAINING PROTEIN"/>
    <property type="match status" value="1"/>
</dbReference>
<dbReference type="Proteomes" id="UP000233556">
    <property type="component" value="Unassembled WGS sequence"/>
</dbReference>
<reference evidence="2" key="1">
    <citation type="submission" date="2017-11" db="EMBL/GenBank/DDBJ databases">
        <authorList>
            <person name="Lima N.C."/>
            <person name="Parody-Merino A.M."/>
            <person name="Battley P.F."/>
            <person name="Fidler A.E."/>
            <person name="Prosdocimi F."/>
        </authorList>
    </citation>
    <scope>NUCLEOTIDE SEQUENCE [LARGE SCALE GENOMIC DNA]</scope>
</reference>
<protein>
    <submittedName>
        <fullName evidence="1">Rna-directed dna polymerase from mobile element jockey-like</fullName>
    </submittedName>
</protein>
<evidence type="ECO:0000313" key="1">
    <source>
        <dbReference type="EMBL" id="PKU34882.1"/>
    </source>
</evidence>
<organism evidence="1 2">
    <name type="scientific">Limosa lapponica baueri</name>
    <dbReference type="NCBI Taxonomy" id="1758121"/>
    <lineage>
        <taxon>Eukaryota</taxon>
        <taxon>Metazoa</taxon>
        <taxon>Chordata</taxon>
        <taxon>Craniata</taxon>
        <taxon>Vertebrata</taxon>
        <taxon>Euteleostomi</taxon>
        <taxon>Archelosauria</taxon>
        <taxon>Archosauria</taxon>
        <taxon>Dinosauria</taxon>
        <taxon>Saurischia</taxon>
        <taxon>Theropoda</taxon>
        <taxon>Coelurosauria</taxon>
        <taxon>Aves</taxon>
        <taxon>Neognathae</taxon>
        <taxon>Neoaves</taxon>
        <taxon>Charadriiformes</taxon>
        <taxon>Scolopacidae</taxon>
        <taxon>Limosa</taxon>
    </lineage>
</organism>
<dbReference type="AlphaFoldDB" id="A0A2I0TM78"/>